<dbReference type="PANTHER" id="PTHR43433:SF5">
    <property type="entry name" value="AB HYDROLASE-1 DOMAIN-CONTAINING PROTEIN"/>
    <property type="match status" value="1"/>
</dbReference>
<evidence type="ECO:0000313" key="3">
    <source>
        <dbReference type="Proteomes" id="UP000007374"/>
    </source>
</evidence>
<dbReference type="AlphaFoldDB" id="K2PNT8"/>
<gene>
    <name evidence="2" type="ORF">NA8A_08669</name>
</gene>
<protein>
    <submittedName>
        <fullName evidence="2">Alpha/beta hydrolase</fullName>
    </submittedName>
</protein>
<dbReference type="eggNOG" id="COG0596">
    <property type="taxonomic scope" value="Bacteria"/>
</dbReference>
<accession>K2PNT8</accession>
<keyword evidence="3" id="KW-1185">Reference proteome</keyword>
<feature type="domain" description="AB hydrolase-1" evidence="1">
    <location>
        <begin position="26"/>
        <end position="141"/>
    </location>
</feature>
<dbReference type="Proteomes" id="UP000007374">
    <property type="component" value="Unassembled WGS sequence"/>
</dbReference>
<organism evidence="2 3">
    <name type="scientific">Nitratireductor indicus C115</name>
    <dbReference type="NCBI Taxonomy" id="1231190"/>
    <lineage>
        <taxon>Bacteria</taxon>
        <taxon>Pseudomonadati</taxon>
        <taxon>Pseudomonadota</taxon>
        <taxon>Alphaproteobacteria</taxon>
        <taxon>Hyphomicrobiales</taxon>
        <taxon>Phyllobacteriaceae</taxon>
        <taxon>Nitratireductor</taxon>
    </lineage>
</organism>
<dbReference type="PRINTS" id="PR00111">
    <property type="entry name" value="ABHYDROLASE"/>
</dbReference>
<evidence type="ECO:0000259" key="1">
    <source>
        <dbReference type="Pfam" id="PF00561"/>
    </source>
</evidence>
<dbReference type="Pfam" id="PF00561">
    <property type="entry name" value="Abhydrolase_1"/>
    <property type="match status" value="1"/>
</dbReference>
<dbReference type="GO" id="GO:0046503">
    <property type="term" value="P:glycerolipid catabolic process"/>
    <property type="evidence" value="ECO:0007669"/>
    <property type="project" value="TreeGrafter"/>
</dbReference>
<sequence length="259" mass="27826">MLAVAMKFFSHDGFDIAFIDEGAGDPILLIHGFASTHFVNWVAPGWVKTLRDAGYRVIALDNRGHGQSSKSHDKADYTPPKMASDAAALLDHLGIERAHVMGYSMGARLSTFLALANPEKVATLILGGLGMGMIEGVGDWDEIAEALLAPDPASIVSERGQMFRKFADQTRSDRNALAACISTSRELLSADDARRIAQPTLVAVGTRDDIAGSPEGLADLLPDGTAFAIEKRDHMLAVGDRSFKARALAFLEEHPLARD</sequence>
<dbReference type="SUPFAM" id="SSF53474">
    <property type="entry name" value="alpha/beta-Hydrolases"/>
    <property type="match status" value="1"/>
</dbReference>
<dbReference type="GO" id="GO:0004806">
    <property type="term" value="F:triacylglycerol lipase activity"/>
    <property type="evidence" value="ECO:0007669"/>
    <property type="project" value="TreeGrafter"/>
</dbReference>
<dbReference type="PATRIC" id="fig|1231190.3.peg.1810"/>
<proteinExistence type="predicted"/>
<dbReference type="InterPro" id="IPR000073">
    <property type="entry name" value="AB_hydrolase_1"/>
</dbReference>
<dbReference type="InterPro" id="IPR029058">
    <property type="entry name" value="AB_hydrolase_fold"/>
</dbReference>
<dbReference type="EMBL" id="AMSI01000005">
    <property type="protein sequence ID" value="EKF42727.1"/>
    <property type="molecule type" value="Genomic_DNA"/>
</dbReference>
<dbReference type="PANTHER" id="PTHR43433">
    <property type="entry name" value="HYDROLASE, ALPHA/BETA FOLD FAMILY PROTEIN"/>
    <property type="match status" value="1"/>
</dbReference>
<evidence type="ECO:0000313" key="2">
    <source>
        <dbReference type="EMBL" id="EKF42727.1"/>
    </source>
</evidence>
<dbReference type="InterPro" id="IPR050471">
    <property type="entry name" value="AB_hydrolase"/>
</dbReference>
<reference evidence="2 3" key="1">
    <citation type="journal article" date="2012" name="J. Bacteriol.">
        <title>Genome Sequence of Nitratireductor indicus Type Strain C115.</title>
        <authorList>
            <person name="Lai Q."/>
            <person name="Li G."/>
            <person name="Yu Z."/>
            <person name="Shao Z."/>
        </authorList>
    </citation>
    <scope>NUCLEOTIDE SEQUENCE [LARGE SCALE GENOMIC DNA]</scope>
    <source>
        <strain evidence="2 3">C115</strain>
    </source>
</reference>
<dbReference type="Gene3D" id="3.40.50.1820">
    <property type="entry name" value="alpha/beta hydrolase"/>
    <property type="match status" value="1"/>
</dbReference>
<comment type="caution">
    <text evidence="2">The sequence shown here is derived from an EMBL/GenBank/DDBJ whole genome shotgun (WGS) entry which is preliminary data.</text>
</comment>
<keyword evidence="2" id="KW-0378">Hydrolase</keyword>
<dbReference type="STRING" id="721133.SAMN05216176_103111"/>
<name>K2PNT8_9HYPH</name>